<comment type="caution">
    <text evidence="1">The sequence shown here is derived from an EMBL/GenBank/DDBJ whole genome shotgun (WGS) entry which is preliminary data.</text>
</comment>
<protein>
    <submittedName>
        <fullName evidence="1">Uncharacterized protein</fullName>
    </submittedName>
</protein>
<proteinExistence type="predicted"/>
<dbReference type="EMBL" id="JBEPEK010000062">
    <property type="protein sequence ID" value="MER7180091.1"/>
    <property type="molecule type" value="Genomic_DNA"/>
</dbReference>
<evidence type="ECO:0000313" key="1">
    <source>
        <dbReference type="EMBL" id="MER7180091.1"/>
    </source>
</evidence>
<sequence>MKSESRFVAMHDAPVDEQPVAAVVTRTPGFTGHESAIHPLAELGQRMRPQCGARISSITLLYWYDINAESDRIRVGSAPVVERLHSNPFNADSITSIALF</sequence>
<reference evidence="1 2" key="1">
    <citation type="submission" date="2024-06" db="EMBL/GenBank/DDBJ databases">
        <title>The Natural Products Discovery Center: Release of the First 8490 Sequenced Strains for Exploring Actinobacteria Biosynthetic Diversity.</title>
        <authorList>
            <person name="Kalkreuter E."/>
            <person name="Kautsar S.A."/>
            <person name="Yang D."/>
            <person name="Bader C.D."/>
            <person name="Teijaro C.N."/>
            <person name="Fluegel L."/>
            <person name="Davis C.M."/>
            <person name="Simpson J.R."/>
            <person name="Lauterbach L."/>
            <person name="Steele A.D."/>
            <person name="Gui C."/>
            <person name="Meng S."/>
            <person name="Li G."/>
            <person name="Viehrig K."/>
            <person name="Ye F."/>
            <person name="Su P."/>
            <person name="Kiefer A.F."/>
            <person name="Nichols A."/>
            <person name="Cepeda A.J."/>
            <person name="Yan W."/>
            <person name="Fan B."/>
            <person name="Jiang Y."/>
            <person name="Adhikari A."/>
            <person name="Zheng C.-J."/>
            <person name="Schuster L."/>
            <person name="Cowan T.M."/>
            <person name="Smanski M.J."/>
            <person name="Chevrette M.G."/>
            <person name="De Carvalho L.P.S."/>
            <person name="Shen B."/>
        </authorList>
    </citation>
    <scope>NUCLEOTIDE SEQUENCE [LARGE SCALE GENOMIC DNA]</scope>
    <source>
        <strain evidence="1 2">NPDC000234</strain>
    </source>
</reference>
<keyword evidence="2" id="KW-1185">Reference proteome</keyword>
<dbReference type="Proteomes" id="UP001474181">
    <property type="component" value="Unassembled WGS sequence"/>
</dbReference>
<evidence type="ECO:0000313" key="2">
    <source>
        <dbReference type="Proteomes" id="UP001474181"/>
    </source>
</evidence>
<dbReference type="RefSeq" id="WP_350779861.1">
    <property type="nucleotide sequence ID" value="NZ_JBEPEK010000062.1"/>
</dbReference>
<organism evidence="1 2">
    <name type="scientific">Streptomyces hyaluromycini</name>
    <dbReference type="NCBI Taxonomy" id="1377993"/>
    <lineage>
        <taxon>Bacteria</taxon>
        <taxon>Bacillati</taxon>
        <taxon>Actinomycetota</taxon>
        <taxon>Actinomycetes</taxon>
        <taxon>Kitasatosporales</taxon>
        <taxon>Streptomycetaceae</taxon>
        <taxon>Streptomyces</taxon>
    </lineage>
</organism>
<accession>A0ABV1WTK4</accession>
<name>A0ABV1WTK4_9ACTN</name>
<gene>
    <name evidence="1" type="ORF">ABT404_11510</name>
</gene>